<proteinExistence type="inferred from homology"/>
<evidence type="ECO:0000256" key="1">
    <source>
        <dbReference type="ARBA" id="ARBA00007558"/>
    </source>
</evidence>
<evidence type="ECO:0000313" key="5">
    <source>
        <dbReference type="Proteomes" id="UP000751190"/>
    </source>
</evidence>
<dbReference type="InterPro" id="IPR006968">
    <property type="entry name" value="RUS_fam"/>
</dbReference>
<protein>
    <recommendedName>
        <fullName evidence="3">Protein root UVB sensitive/RUS domain-containing protein</fullName>
    </recommendedName>
</protein>
<keyword evidence="5" id="KW-1185">Reference proteome</keyword>
<dbReference type="InterPro" id="IPR054549">
    <property type="entry name" value="UVB_sens_RUS_dom"/>
</dbReference>
<dbReference type="Pfam" id="PF04884">
    <property type="entry name" value="UVB_sens_prot"/>
    <property type="match status" value="1"/>
</dbReference>
<dbReference type="AlphaFoldDB" id="A0A8J5X7I9"/>
<organism evidence="4 5">
    <name type="scientific">Diacronema lutheri</name>
    <name type="common">Unicellular marine alga</name>
    <name type="synonym">Monochrysis lutheri</name>
    <dbReference type="NCBI Taxonomy" id="2081491"/>
    <lineage>
        <taxon>Eukaryota</taxon>
        <taxon>Haptista</taxon>
        <taxon>Haptophyta</taxon>
        <taxon>Pavlovophyceae</taxon>
        <taxon>Pavlovales</taxon>
        <taxon>Pavlovaceae</taxon>
        <taxon>Diacronema</taxon>
    </lineage>
</organism>
<comment type="similarity">
    <text evidence="1">Belongs to the RUS1 family.</text>
</comment>
<dbReference type="OrthoDB" id="19606at2759"/>
<reference evidence="4" key="1">
    <citation type="submission" date="2021-05" db="EMBL/GenBank/DDBJ databases">
        <title>The genome of the haptophyte Pavlova lutheri (Diacronema luteri, Pavlovales) - a model for lipid biosynthesis in eukaryotic algae.</title>
        <authorList>
            <person name="Hulatt C.J."/>
            <person name="Posewitz M.C."/>
        </authorList>
    </citation>
    <scope>NUCLEOTIDE SEQUENCE</scope>
    <source>
        <strain evidence="4">NIVA-4/92</strain>
    </source>
</reference>
<dbReference type="PANTHER" id="PTHR12770">
    <property type="entry name" value="RUS1 FAMILY PROTEIN C16ORF58"/>
    <property type="match status" value="1"/>
</dbReference>
<evidence type="ECO:0000313" key="4">
    <source>
        <dbReference type="EMBL" id="KAG8462911.1"/>
    </source>
</evidence>
<dbReference type="Proteomes" id="UP000751190">
    <property type="component" value="Unassembled WGS sequence"/>
</dbReference>
<evidence type="ECO:0000259" key="3">
    <source>
        <dbReference type="Pfam" id="PF04884"/>
    </source>
</evidence>
<evidence type="ECO:0000256" key="2">
    <source>
        <dbReference type="SAM" id="MobiDB-lite"/>
    </source>
</evidence>
<dbReference type="OMA" id="WLENGAR"/>
<comment type="caution">
    <text evidence="4">The sequence shown here is derived from an EMBL/GenBank/DDBJ whole genome shotgun (WGS) entry which is preliminary data.</text>
</comment>
<feature type="region of interest" description="Disordered" evidence="2">
    <location>
        <begin position="380"/>
        <end position="403"/>
    </location>
</feature>
<feature type="domain" description="Protein root UVB sensitive/RUS" evidence="3">
    <location>
        <begin position="5"/>
        <end position="233"/>
    </location>
</feature>
<accession>A0A8J5X7I9</accession>
<sequence>MQLVAPLLPRDYPASVAPEYASYAAWIMVHNALGAAAGTLSMQALLVSAGVGATAATPAAAALNWCLKDGAGQVATIASAYAVAHRFDAHPKQWRLAAGWLENGARLLEMYAPYAPALFLPLASVSAVGKAVACLAASASKAALHLSLSRAHGNLADLTAKAGAQAVVSQLVGTAAGLALSVAVTLPHPHTAPVVGALLAAGHMGTLARALRCVTLNVVDAPKADALARAYIARERLPSPPELSAMDDGLLPPLAERGASTTLVFSRPLDAIAPDAKALGALLDGARARGYVLAPCARADGGARARGLLLDGAPPSAALVAHLHAYRLALELDAGARPGDALARAHAYAAAHRRAYMEALDRAGWEVAHTLLDTGERLALVPPDGERPITPPQQPDGNGVRRD</sequence>
<dbReference type="PANTHER" id="PTHR12770:SF22">
    <property type="entry name" value="PROTEIN ROOT UVB SENSITIVE 1, CHLOROPLASTIC"/>
    <property type="match status" value="1"/>
</dbReference>
<dbReference type="EMBL" id="JAGTXO010000018">
    <property type="protein sequence ID" value="KAG8462911.1"/>
    <property type="molecule type" value="Genomic_DNA"/>
</dbReference>
<gene>
    <name evidence="4" type="ORF">KFE25_001684</name>
</gene>
<name>A0A8J5X7I9_DIALT</name>